<evidence type="ECO:0000256" key="3">
    <source>
        <dbReference type="ARBA" id="ARBA00022630"/>
    </source>
</evidence>
<dbReference type="EMBL" id="DSUH01000042">
    <property type="protein sequence ID" value="HGU31586.1"/>
    <property type="molecule type" value="Genomic_DNA"/>
</dbReference>
<feature type="domain" description="FAD/NAD(P)-binding" evidence="5">
    <location>
        <begin position="2"/>
        <end position="295"/>
    </location>
</feature>
<reference evidence="6" key="1">
    <citation type="journal article" date="2020" name="mSystems">
        <title>Genome- and Community-Level Interaction Insights into Carbon Utilization and Element Cycling Functions of Hydrothermarchaeota in Hydrothermal Sediment.</title>
        <authorList>
            <person name="Zhou Z."/>
            <person name="Liu Y."/>
            <person name="Xu W."/>
            <person name="Pan J."/>
            <person name="Luo Z.H."/>
            <person name="Li M."/>
        </authorList>
    </citation>
    <scope>NUCLEOTIDE SEQUENCE [LARGE SCALE GENOMIC DNA]</scope>
    <source>
        <strain evidence="6">SpSt-477</strain>
    </source>
</reference>
<dbReference type="SUPFAM" id="SSF51905">
    <property type="entry name" value="FAD/NAD(P)-binding domain"/>
    <property type="match status" value="1"/>
</dbReference>
<keyword evidence="3" id="KW-0285">Flavoprotein</keyword>
<sequence>MTILIVGNGIAGNEVAFRLRSLVPDLPITLLSAESCAEYDPCSLPYYISGQWPRDVVFRRSIRDYEAKGIDLRCNQEAAAIDRSRKEVITRQGERFGYDKLILALGGSVFVPPIAGVHLDGVLKCKQLSDADALASRKGSRAVVIGSGAIGIEVAEALFKRGFSVTIIELMDWIAPVLFDAPTAERFEAAIRRYGIGVHTREKVLSIEGDGKVRAVRTDQREIPCDTVVLATGVVAHSTMAGDAGLAVGKGIVVNPFMQTSDPDIYACGDCVETVDACTGETAMYQLKHNALEQARIAALHIAGREVSYRGAYAFARLHCLDIHAVTFGKTQRSTACELGELEIIERESDTGDYLRIIARDGVVIGGQAIGAFGNDMGLWMTAMWRREPIRDIRNLPYRYWGRPVGAPWPHRCLSQWLSQP</sequence>
<comment type="cofactor">
    <cofactor evidence="1">
        <name>FAD</name>
        <dbReference type="ChEBI" id="CHEBI:57692"/>
    </cofactor>
</comment>
<gene>
    <name evidence="6" type="ORF">ENS29_01870</name>
</gene>
<dbReference type="Gene3D" id="3.50.50.60">
    <property type="entry name" value="FAD/NAD(P)-binding domain"/>
    <property type="match status" value="2"/>
</dbReference>
<organism evidence="6">
    <name type="scientific">Desulfatirhabdium butyrativorans</name>
    <dbReference type="NCBI Taxonomy" id="340467"/>
    <lineage>
        <taxon>Bacteria</taxon>
        <taxon>Pseudomonadati</taxon>
        <taxon>Thermodesulfobacteriota</taxon>
        <taxon>Desulfobacteria</taxon>
        <taxon>Desulfobacterales</taxon>
        <taxon>Desulfatirhabdiaceae</taxon>
        <taxon>Desulfatirhabdium</taxon>
    </lineage>
</organism>
<name>A0A7C4MP04_9BACT</name>
<accession>A0A7C4MP04</accession>
<dbReference type="PRINTS" id="PR00368">
    <property type="entry name" value="FADPNR"/>
</dbReference>
<dbReference type="InterPro" id="IPR036188">
    <property type="entry name" value="FAD/NAD-bd_sf"/>
</dbReference>
<dbReference type="InterPro" id="IPR023753">
    <property type="entry name" value="FAD/NAD-binding_dom"/>
</dbReference>
<dbReference type="PANTHER" id="PTHR43429:SF3">
    <property type="entry name" value="NITRITE REDUCTASE [NAD(P)H]"/>
    <property type="match status" value="1"/>
</dbReference>
<evidence type="ECO:0000259" key="5">
    <source>
        <dbReference type="Pfam" id="PF07992"/>
    </source>
</evidence>
<dbReference type="GO" id="GO:0016491">
    <property type="term" value="F:oxidoreductase activity"/>
    <property type="evidence" value="ECO:0007669"/>
    <property type="project" value="InterPro"/>
</dbReference>
<evidence type="ECO:0000313" key="6">
    <source>
        <dbReference type="EMBL" id="HGU31586.1"/>
    </source>
</evidence>
<proteinExistence type="inferred from homology"/>
<protein>
    <submittedName>
        <fullName evidence="6">NAD(P)/FAD-dependent oxidoreductase</fullName>
    </submittedName>
</protein>
<comment type="caution">
    <text evidence="6">The sequence shown here is derived from an EMBL/GenBank/DDBJ whole genome shotgun (WGS) entry which is preliminary data.</text>
</comment>
<comment type="similarity">
    <text evidence="2">Belongs to the FAD-dependent oxidoreductase family.</text>
</comment>
<dbReference type="AlphaFoldDB" id="A0A7C4MP04"/>
<keyword evidence="4" id="KW-0274">FAD</keyword>
<evidence type="ECO:0000256" key="1">
    <source>
        <dbReference type="ARBA" id="ARBA00001974"/>
    </source>
</evidence>
<evidence type="ECO:0000256" key="2">
    <source>
        <dbReference type="ARBA" id="ARBA00006442"/>
    </source>
</evidence>
<dbReference type="Pfam" id="PF07992">
    <property type="entry name" value="Pyr_redox_2"/>
    <property type="match status" value="1"/>
</dbReference>
<dbReference type="PRINTS" id="PR00411">
    <property type="entry name" value="PNDRDTASEI"/>
</dbReference>
<dbReference type="PANTHER" id="PTHR43429">
    <property type="entry name" value="PYRIDINE NUCLEOTIDE-DISULFIDE OXIDOREDUCTASE DOMAIN-CONTAINING"/>
    <property type="match status" value="1"/>
</dbReference>
<evidence type="ECO:0000256" key="4">
    <source>
        <dbReference type="ARBA" id="ARBA00022827"/>
    </source>
</evidence>
<dbReference type="InterPro" id="IPR050260">
    <property type="entry name" value="FAD-bd_OxRdtase"/>
</dbReference>